<feature type="transmembrane region" description="Helical" evidence="7">
    <location>
        <begin position="132"/>
        <end position="156"/>
    </location>
</feature>
<evidence type="ECO:0000313" key="10">
    <source>
        <dbReference type="Proteomes" id="UP000823927"/>
    </source>
</evidence>
<dbReference type="GO" id="GO:0055085">
    <property type="term" value="P:transmembrane transport"/>
    <property type="evidence" value="ECO:0007669"/>
    <property type="project" value="InterPro"/>
</dbReference>
<dbReference type="PANTHER" id="PTHR43163">
    <property type="entry name" value="DIPEPTIDE TRANSPORT SYSTEM PERMEASE PROTEIN DPPB-RELATED"/>
    <property type="match status" value="1"/>
</dbReference>
<dbReference type="AlphaFoldDB" id="A0A9D1JQF6"/>
<feature type="transmembrane region" description="Helical" evidence="7">
    <location>
        <begin position="279"/>
        <end position="300"/>
    </location>
</feature>
<reference evidence="9" key="1">
    <citation type="submission" date="2020-10" db="EMBL/GenBank/DDBJ databases">
        <authorList>
            <person name="Gilroy R."/>
        </authorList>
    </citation>
    <scope>NUCLEOTIDE SEQUENCE</scope>
    <source>
        <strain evidence="9">CHK178-757</strain>
    </source>
</reference>
<gene>
    <name evidence="9" type="ORF">IAB46_03790</name>
</gene>
<evidence type="ECO:0000256" key="2">
    <source>
        <dbReference type="ARBA" id="ARBA00022448"/>
    </source>
</evidence>
<evidence type="ECO:0000256" key="4">
    <source>
        <dbReference type="ARBA" id="ARBA00022692"/>
    </source>
</evidence>
<evidence type="ECO:0000313" key="9">
    <source>
        <dbReference type="EMBL" id="HIS46679.1"/>
    </source>
</evidence>
<evidence type="ECO:0000256" key="1">
    <source>
        <dbReference type="ARBA" id="ARBA00004651"/>
    </source>
</evidence>
<dbReference type="PROSITE" id="PS50928">
    <property type="entry name" value="ABC_TM1"/>
    <property type="match status" value="1"/>
</dbReference>
<dbReference type="InterPro" id="IPR045621">
    <property type="entry name" value="BPD_transp_1_N"/>
</dbReference>
<keyword evidence="5 7" id="KW-1133">Transmembrane helix</keyword>
<keyword evidence="3" id="KW-1003">Cell membrane</keyword>
<dbReference type="GO" id="GO:0005886">
    <property type="term" value="C:plasma membrane"/>
    <property type="evidence" value="ECO:0007669"/>
    <property type="project" value="UniProtKB-SubCell"/>
</dbReference>
<name>A0A9D1JQF6_9FIRM</name>
<comment type="similarity">
    <text evidence="7">Belongs to the binding-protein-dependent transport system permease family.</text>
</comment>
<dbReference type="SUPFAM" id="SSF161098">
    <property type="entry name" value="MetI-like"/>
    <property type="match status" value="1"/>
</dbReference>
<evidence type="ECO:0000256" key="6">
    <source>
        <dbReference type="ARBA" id="ARBA00023136"/>
    </source>
</evidence>
<keyword evidence="2 7" id="KW-0813">Transport</keyword>
<dbReference type="Pfam" id="PF19300">
    <property type="entry name" value="BPD_transp_1_N"/>
    <property type="match status" value="1"/>
</dbReference>
<comment type="subcellular location">
    <subcellularLocation>
        <location evidence="1 7">Cell membrane</location>
        <topology evidence="1 7">Multi-pass membrane protein</topology>
    </subcellularLocation>
</comment>
<reference evidence="9" key="2">
    <citation type="journal article" date="2021" name="PeerJ">
        <title>Extensive microbial diversity within the chicken gut microbiome revealed by metagenomics and culture.</title>
        <authorList>
            <person name="Gilroy R."/>
            <person name="Ravi A."/>
            <person name="Getino M."/>
            <person name="Pursley I."/>
            <person name="Horton D.L."/>
            <person name="Alikhan N.F."/>
            <person name="Baker D."/>
            <person name="Gharbi K."/>
            <person name="Hall N."/>
            <person name="Watson M."/>
            <person name="Adriaenssens E.M."/>
            <person name="Foster-Nyarko E."/>
            <person name="Jarju S."/>
            <person name="Secka A."/>
            <person name="Antonio M."/>
            <person name="Oren A."/>
            <person name="Chaudhuri R.R."/>
            <person name="La Ragione R."/>
            <person name="Hildebrand F."/>
            <person name="Pallen M.J."/>
        </authorList>
    </citation>
    <scope>NUCLEOTIDE SEQUENCE</scope>
    <source>
        <strain evidence="9">CHK178-757</strain>
    </source>
</reference>
<organism evidence="9 10">
    <name type="scientific">Candidatus Scybalocola faecigallinarum</name>
    <dbReference type="NCBI Taxonomy" id="2840941"/>
    <lineage>
        <taxon>Bacteria</taxon>
        <taxon>Bacillati</taxon>
        <taxon>Bacillota</taxon>
        <taxon>Clostridia</taxon>
        <taxon>Lachnospirales</taxon>
        <taxon>Lachnospiraceae</taxon>
        <taxon>Lachnospiraceae incertae sedis</taxon>
        <taxon>Candidatus Scybalocola (ex Gilroy et al. 2021)</taxon>
    </lineage>
</organism>
<feature type="transmembrane region" description="Helical" evidence="7">
    <location>
        <begin position="171"/>
        <end position="189"/>
    </location>
</feature>
<evidence type="ECO:0000256" key="5">
    <source>
        <dbReference type="ARBA" id="ARBA00022989"/>
    </source>
</evidence>
<feature type="domain" description="ABC transmembrane type-1" evidence="8">
    <location>
        <begin position="96"/>
        <end position="297"/>
    </location>
</feature>
<feature type="transmembrane region" description="Helical" evidence="7">
    <location>
        <begin position="9"/>
        <end position="30"/>
    </location>
</feature>
<feature type="transmembrane region" description="Helical" evidence="7">
    <location>
        <begin position="98"/>
        <end position="120"/>
    </location>
</feature>
<dbReference type="Pfam" id="PF00528">
    <property type="entry name" value="BPD_transp_1"/>
    <property type="match status" value="1"/>
</dbReference>
<evidence type="ECO:0000256" key="7">
    <source>
        <dbReference type="RuleBase" id="RU363032"/>
    </source>
</evidence>
<dbReference type="Proteomes" id="UP000823927">
    <property type="component" value="Unassembled WGS sequence"/>
</dbReference>
<dbReference type="Gene3D" id="1.10.3720.10">
    <property type="entry name" value="MetI-like"/>
    <property type="match status" value="1"/>
</dbReference>
<sequence>MLVYIIKRILYVIPVMLGVLVIVFILKTVMPGDPVDMILPAEATQEEREEKREELGLNDPIPIQFFDYVKGIVTELDFGTSYKTNQPVFGELMQRFPITFILAVGAVFVGSLLAIPLGVLSAVKQYTWIDSLVLVISMLAVSIPSFWFALMLLSLFSVNLGWFPTIYDGSLASWVLPIIVIALAAMSGLTRMTRSSMLEVIRSDYIRTARAKGQTEEKIIVRHALRNALIPILAAIGNSLGAQLGGALVIETVFGMPGIGKYITDAISQRNFPAVQGGVILLAFVFTLINLIVDISYTFVDPRLRESIVKKKKKKTAKVSLSV</sequence>
<dbReference type="EMBL" id="DVIT01000014">
    <property type="protein sequence ID" value="HIS46679.1"/>
    <property type="molecule type" value="Genomic_DNA"/>
</dbReference>
<proteinExistence type="inferred from homology"/>
<protein>
    <submittedName>
        <fullName evidence="9">ABC transporter permease</fullName>
    </submittedName>
</protein>
<evidence type="ECO:0000256" key="3">
    <source>
        <dbReference type="ARBA" id="ARBA00022475"/>
    </source>
</evidence>
<dbReference type="CDD" id="cd06261">
    <property type="entry name" value="TM_PBP2"/>
    <property type="match status" value="1"/>
</dbReference>
<dbReference type="PANTHER" id="PTHR43163:SF6">
    <property type="entry name" value="DIPEPTIDE TRANSPORT SYSTEM PERMEASE PROTEIN DPPB-RELATED"/>
    <property type="match status" value="1"/>
</dbReference>
<dbReference type="InterPro" id="IPR000515">
    <property type="entry name" value="MetI-like"/>
</dbReference>
<accession>A0A9D1JQF6</accession>
<evidence type="ECO:0000259" key="8">
    <source>
        <dbReference type="PROSITE" id="PS50928"/>
    </source>
</evidence>
<feature type="transmembrane region" description="Helical" evidence="7">
    <location>
        <begin position="228"/>
        <end position="250"/>
    </location>
</feature>
<comment type="caution">
    <text evidence="9">The sequence shown here is derived from an EMBL/GenBank/DDBJ whole genome shotgun (WGS) entry which is preliminary data.</text>
</comment>
<keyword evidence="4 7" id="KW-0812">Transmembrane</keyword>
<dbReference type="InterPro" id="IPR035906">
    <property type="entry name" value="MetI-like_sf"/>
</dbReference>
<keyword evidence="6 7" id="KW-0472">Membrane</keyword>